<evidence type="ECO:0000313" key="3">
    <source>
        <dbReference type="RefSeq" id="XP_029120596.1"/>
    </source>
</evidence>
<sequence length="209" mass="23580">MAVYQPPAPSYAQLNSPVVVVSPQFCVQYPVDFTVVEKALHITDGNFAITDVNGDVAFKVKGKMLSLRDRRILLDNAGNPILSMQQKVFTVHRRWEAYRGDSTDSKDLLFSTKKSSLIQFKTELNVYLAANTSEQACDFKVKGSYGERACTIYLGESDTIVAQMRRQHKLKNTIFGQDMFGVTIYPNIDYAFIVALIVILDEINHDRND</sequence>
<keyword evidence="2" id="KW-1185">Reference proteome</keyword>
<organism evidence="2 3">
    <name type="scientific">Elaeis guineensis var. tenera</name>
    <name type="common">Oil palm</name>
    <dbReference type="NCBI Taxonomy" id="51953"/>
    <lineage>
        <taxon>Eukaryota</taxon>
        <taxon>Viridiplantae</taxon>
        <taxon>Streptophyta</taxon>
        <taxon>Embryophyta</taxon>
        <taxon>Tracheophyta</taxon>
        <taxon>Spermatophyta</taxon>
        <taxon>Magnoliopsida</taxon>
        <taxon>Liliopsida</taxon>
        <taxon>Arecaceae</taxon>
        <taxon>Arecoideae</taxon>
        <taxon>Cocoseae</taxon>
        <taxon>Elaeidinae</taxon>
        <taxon>Elaeis</taxon>
    </lineage>
</organism>
<protein>
    <submittedName>
        <fullName evidence="3">Protein LURP-one-related 15-like</fullName>
    </submittedName>
</protein>
<dbReference type="PANTHER" id="PTHR31087:SF58">
    <property type="entry name" value="OS07G0230700 PROTEIN"/>
    <property type="match status" value="1"/>
</dbReference>
<name>A0A8N4I8N0_ELAGV</name>
<dbReference type="AlphaFoldDB" id="A0A8N4I8N0"/>
<dbReference type="InterPro" id="IPR007612">
    <property type="entry name" value="LOR"/>
</dbReference>
<dbReference type="PANTHER" id="PTHR31087">
    <property type="match status" value="1"/>
</dbReference>
<dbReference type="OrthoDB" id="97518at2759"/>
<dbReference type="InterPro" id="IPR038595">
    <property type="entry name" value="LOR_sf"/>
</dbReference>
<dbReference type="Pfam" id="PF04525">
    <property type="entry name" value="LOR"/>
    <property type="match status" value="1"/>
</dbReference>
<evidence type="ECO:0000256" key="1">
    <source>
        <dbReference type="ARBA" id="ARBA00005437"/>
    </source>
</evidence>
<dbReference type="RefSeq" id="XP_073114542.1">
    <property type="nucleotide sequence ID" value="XM_073258441.1"/>
</dbReference>
<comment type="similarity">
    <text evidence="1">Belongs to the LOR family.</text>
</comment>
<proteinExistence type="inferred from homology"/>
<dbReference type="RefSeq" id="XP_029120596.1">
    <property type="nucleotide sequence ID" value="XM_029264763.1"/>
</dbReference>
<dbReference type="InterPro" id="IPR025659">
    <property type="entry name" value="Tubby-like_C"/>
</dbReference>
<evidence type="ECO:0000313" key="2">
    <source>
        <dbReference type="Proteomes" id="UP000504607"/>
    </source>
</evidence>
<reference evidence="3" key="1">
    <citation type="submission" date="2025-08" db="UniProtKB">
        <authorList>
            <consortium name="RefSeq"/>
        </authorList>
    </citation>
    <scope>IDENTIFICATION</scope>
</reference>
<dbReference type="Proteomes" id="UP000504607">
    <property type="component" value="Chromosome 5"/>
</dbReference>
<accession>A0A8N4I8N0</accession>
<gene>
    <name evidence="3" type="primary">LOC105045927</name>
</gene>
<dbReference type="Gene3D" id="2.40.160.200">
    <property type="entry name" value="LURP1-related"/>
    <property type="match status" value="1"/>
</dbReference>
<dbReference type="GeneID" id="105045927"/>
<dbReference type="SUPFAM" id="SSF54518">
    <property type="entry name" value="Tubby C-terminal domain-like"/>
    <property type="match status" value="1"/>
</dbReference>